<evidence type="ECO:0000313" key="1">
    <source>
        <dbReference type="EMBL" id="CAG8468239.1"/>
    </source>
</evidence>
<keyword evidence="2" id="KW-1185">Reference proteome</keyword>
<dbReference type="EMBL" id="CAJVPU010000998">
    <property type="protein sequence ID" value="CAG8468239.1"/>
    <property type="molecule type" value="Genomic_DNA"/>
</dbReference>
<protein>
    <submittedName>
        <fullName evidence="1">2300_t:CDS:1</fullName>
    </submittedName>
</protein>
<organism evidence="1 2">
    <name type="scientific">Dentiscutata heterogama</name>
    <dbReference type="NCBI Taxonomy" id="1316150"/>
    <lineage>
        <taxon>Eukaryota</taxon>
        <taxon>Fungi</taxon>
        <taxon>Fungi incertae sedis</taxon>
        <taxon>Mucoromycota</taxon>
        <taxon>Glomeromycotina</taxon>
        <taxon>Glomeromycetes</taxon>
        <taxon>Diversisporales</taxon>
        <taxon>Gigasporaceae</taxon>
        <taxon>Dentiscutata</taxon>
    </lineage>
</organism>
<accession>A0ACA9KEA4</accession>
<evidence type="ECO:0000313" key="2">
    <source>
        <dbReference type="Proteomes" id="UP000789702"/>
    </source>
</evidence>
<sequence>MFSQNNNHKFDVPTRWSRTKASRLLTIDDNNLRIKYNGLGQNDDEAAALIANSPFRYSMNIGYFEIYIIEDGCDNGLEGKIGIGFGSAKTSVRQLPGWFPGSYGYHGDDGNIFHSQFNGMPYSTSYGKGDIVGCCIDYKIRSIFFTKNGINLGHYKINYCIVTFY</sequence>
<comment type="caution">
    <text evidence="1">The sequence shown here is derived from an EMBL/GenBank/DDBJ whole genome shotgun (WGS) entry which is preliminary data.</text>
</comment>
<proteinExistence type="predicted"/>
<name>A0ACA9KEA4_9GLOM</name>
<gene>
    <name evidence="1" type="ORF">DHETER_LOCUS1593</name>
</gene>
<dbReference type="Proteomes" id="UP000789702">
    <property type="component" value="Unassembled WGS sequence"/>
</dbReference>
<reference evidence="1" key="1">
    <citation type="submission" date="2021-06" db="EMBL/GenBank/DDBJ databases">
        <authorList>
            <person name="Kallberg Y."/>
            <person name="Tangrot J."/>
            <person name="Rosling A."/>
        </authorList>
    </citation>
    <scope>NUCLEOTIDE SEQUENCE</scope>
    <source>
        <strain evidence="1">IL203A</strain>
    </source>
</reference>